<evidence type="ECO:0000313" key="4">
    <source>
        <dbReference type="Proteomes" id="UP000824633"/>
    </source>
</evidence>
<sequence length="276" mass="32418">MRIGNVEVAIIDVITFIGIIITFLTGVFNLFQNKKSLYINNITKFRVIWITTLRGHIANLKELSNITNLYIITKDGTNKISYRRELEKNVSLIKMYLDFTSKLDIELISKIEELKATINSYLLLYYCINTIKAVDNDDELVTKFNEAVDIISEKKVLVMLLNLVENKGKIQNRIQIEDANLLDLRNNVKVAYMDDCVLIKEILKQSDYIINDWENEIESLNKDIDHIVQIYLKAEWIRCKIETRMWPFSRYNEEKVVNKLQKEYKVNSKKYAGFKV</sequence>
<keyword evidence="4" id="KW-1185">Reference proteome</keyword>
<keyword evidence="2" id="KW-1133">Transmembrane helix</keyword>
<organism evidence="3 4">
    <name type="scientific">Clostridium gelidum</name>
    <dbReference type="NCBI Taxonomy" id="704125"/>
    <lineage>
        <taxon>Bacteria</taxon>
        <taxon>Bacillati</taxon>
        <taxon>Bacillota</taxon>
        <taxon>Clostridia</taxon>
        <taxon>Eubacteriales</taxon>
        <taxon>Clostridiaceae</taxon>
        <taxon>Clostridium</taxon>
    </lineage>
</organism>
<evidence type="ECO:0000256" key="2">
    <source>
        <dbReference type="SAM" id="Phobius"/>
    </source>
</evidence>
<proteinExistence type="predicted"/>
<evidence type="ECO:0000313" key="3">
    <source>
        <dbReference type="EMBL" id="BCZ48755.1"/>
    </source>
</evidence>
<dbReference type="Proteomes" id="UP000824633">
    <property type="component" value="Chromosome"/>
</dbReference>
<feature type="coiled-coil region" evidence="1">
    <location>
        <begin position="203"/>
        <end position="230"/>
    </location>
</feature>
<gene>
    <name evidence="3" type="ORF">psyc5s11_48220</name>
</gene>
<dbReference type="RefSeq" id="WP_224034993.1">
    <property type="nucleotide sequence ID" value="NZ_AP024849.1"/>
</dbReference>
<keyword evidence="2" id="KW-0472">Membrane</keyword>
<keyword evidence="1" id="KW-0175">Coiled coil</keyword>
<accession>A0ABN6J5D8</accession>
<keyword evidence="2" id="KW-0812">Transmembrane</keyword>
<reference evidence="4" key="1">
    <citation type="submission" date="2021-07" db="EMBL/GenBank/DDBJ databases">
        <title>Complete genome sequencing of a Clostridium isolate.</title>
        <authorList>
            <person name="Ueki A."/>
            <person name="Tonouchi A."/>
        </authorList>
    </citation>
    <scope>NUCLEOTIDE SEQUENCE [LARGE SCALE GENOMIC DNA]</scope>
    <source>
        <strain evidence="4">C5S11</strain>
    </source>
</reference>
<protein>
    <submittedName>
        <fullName evidence="3">Uncharacterized protein</fullName>
    </submittedName>
</protein>
<feature type="transmembrane region" description="Helical" evidence="2">
    <location>
        <begin position="6"/>
        <end position="31"/>
    </location>
</feature>
<name>A0ABN6J5D8_9CLOT</name>
<evidence type="ECO:0000256" key="1">
    <source>
        <dbReference type="SAM" id="Coils"/>
    </source>
</evidence>
<dbReference type="EMBL" id="AP024849">
    <property type="protein sequence ID" value="BCZ48755.1"/>
    <property type="molecule type" value="Genomic_DNA"/>
</dbReference>